<keyword evidence="8" id="KW-0753">Steroid metabolism</keyword>
<dbReference type="Pfam" id="PF05199">
    <property type="entry name" value="GMC_oxred_C"/>
    <property type="match status" value="1"/>
</dbReference>
<reference evidence="17 18" key="1">
    <citation type="submission" date="2024-11" db="EMBL/GenBank/DDBJ databases">
        <title>A near-complete genome assembly of Cinchona calisaya.</title>
        <authorList>
            <person name="Lian D.C."/>
            <person name="Zhao X.W."/>
            <person name="Wei L."/>
        </authorList>
    </citation>
    <scope>NUCLEOTIDE SEQUENCE [LARGE SCALE GENOMIC DNA]</scope>
    <source>
        <tissue evidence="17">Nenye</tissue>
    </source>
</reference>
<keyword evidence="5" id="KW-0560">Oxidoreductase</keyword>
<keyword evidence="15" id="KW-0812">Transmembrane</keyword>
<evidence type="ECO:0000256" key="9">
    <source>
        <dbReference type="ARBA" id="ARBA00023235"/>
    </source>
</evidence>
<dbReference type="Pfam" id="PF00732">
    <property type="entry name" value="GMC_oxred_N"/>
    <property type="match status" value="1"/>
</dbReference>
<dbReference type="InterPro" id="IPR000073">
    <property type="entry name" value="AB_hydrolase_1"/>
</dbReference>
<comment type="cofactor">
    <cofactor evidence="1">
        <name>FAD</name>
        <dbReference type="ChEBI" id="CHEBI:57692"/>
    </cofactor>
</comment>
<evidence type="ECO:0000256" key="4">
    <source>
        <dbReference type="ARBA" id="ARBA00022827"/>
    </source>
</evidence>
<evidence type="ECO:0000256" key="5">
    <source>
        <dbReference type="ARBA" id="ARBA00023002"/>
    </source>
</evidence>
<dbReference type="InterPro" id="IPR052542">
    <property type="entry name" value="Cholesterol_Oxidase"/>
</dbReference>
<dbReference type="SUPFAM" id="SSF53474">
    <property type="entry name" value="alpha/beta-Hydrolases"/>
    <property type="match status" value="1"/>
</dbReference>
<dbReference type="GO" id="GO:0016995">
    <property type="term" value="F:cholesterol oxidase activity"/>
    <property type="evidence" value="ECO:0007669"/>
    <property type="project" value="UniProtKB-EC"/>
</dbReference>
<dbReference type="GO" id="GO:0008203">
    <property type="term" value="P:cholesterol metabolic process"/>
    <property type="evidence" value="ECO:0007669"/>
    <property type="project" value="UniProtKB-KW"/>
</dbReference>
<dbReference type="PROSITE" id="PS00198">
    <property type="entry name" value="4FE4S_FER_1"/>
    <property type="match status" value="1"/>
</dbReference>
<keyword evidence="4" id="KW-0274">FAD</keyword>
<evidence type="ECO:0000313" key="18">
    <source>
        <dbReference type="Proteomes" id="UP001630127"/>
    </source>
</evidence>
<sequence>MENLTKTADGFLEGECNSYDAVVIGSGYGGSVAACRMSMAGLKVCLLEKGRRWEAQDFPTNTFQMFSAVQIEDRTLGVSFGPKDALYQLYRQDDSLAAMACGLGGGSLVNAGVTLPTPVRTRRDPRWPKDWERDWEVCEYSASTMLRIQDVPVKFKKDKIMDEALGKESGLICPEPVKLTVNFDIEDQMYNSKKSQKMDSCQACGNCMSGCPYNAKNSTDKTYLVSAIQAGCIIRTECAVQCVVRNLDDTCEVEEAKSSKKMRRWLVFLNEFDYVKSDFVVLSAGVFGTAKILFESQMRGLSLSKRLGFGLSCNGNNVAYLARSAAPLNACGLDRKQLPEMPFEERPGPSISSSYISSLGFTIQSAVIPMAFPCLLFKGITTYGWPIGYGILDSIIHKVKHLFSQTSQDMVLNVMGYDDGDGKLAFQKDTNEICFQPPSDPLLVRKIEVLQRITKKLGGILFMSRYRSTTVHLLGGCCVSSDAASGVCNSNGQVFDTISPTAVHPGLYVCDGSIIPCSVGINPCLTIATAAELVCKHLVQEALDYKSKDVDFLNTKPVEKLGVISSWKSDQSNRGSAVVFNEIMRGHVGGLPCTACLKVKMNLRTDDKSPCLGGKASGYVVCNAVEMDKIYVIDGEVDMCHVDTKTPYTQYMHYRLLLAASSGSRYILEGKKVMNPFFFALDAWKDSTTLHVVLRKISKHTSGELEISLKGKLHISMIELLKSVISLSGSGKTKFVHLLLQSLFRTYVSQLPRGSHKAFTPLDLYLSSYPSSTLHEIKTEDGIIIGCRQWKCDQRSPSHEEGKIPFPVLLINGYSTESYYLPTEMNDLVRTLLQEGHETWLLHPRLHTTVSSDSATLEDIGKFDVPAAINKILEFYGESAKVHVVAHCIGGLAIHIALMGGHVSCKKIASISCTNSSMFFKLTTWSKIKLWLPLIPISMAILGKDKSVPIFQTLKASFRQKLLKSIARAMPRYERCTYDECEVFSGIFGNAYWHENISDKMHYWMNKEYLPSLPMSAFPHLRNICNAGYIVDSNGKNTYLVHPERMALPTLYISGGRTLLVTPQTSFLANKYMKLHQPGFRHKRVVIDGFGHSDLLIGEESSKKVFPHILSHMSFAEKGNTSAFNANEREYRKDALSWAEDPSQDEGGGFLNSISPLMNVYSIFCYLIVLVFAYLFY</sequence>
<evidence type="ECO:0000256" key="12">
    <source>
        <dbReference type="ARBA" id="ARBA00049723"/>
    </source>
</evidence>
<keyword evidence="2" id="KW-0153">Cholesterol metabolism</keyword>
<evidence type="ECO:0000256" key="2">
    <source>
        <dbReference type="ARBA" id="ARBA00022548"/>
    </source>
</evidence>
<dbReference type="Gene3D" id="3.40.50.1820">
    <property type="entry name" value="alpha/beta hydrolase"/>
    <property type="match status" value="1"/>
</dbReference>
<feature type="transmembrane region" description="Helical" evidence="15">
    <location>
        <begin position="1158"/>
        <end position="1176"/>
    </location>
</feature>
<organism evidence="17 18">
    <name type="scientific">Cinchona calisaya</name>
    <dbReference type="NCBI Taxonomy" id="153742"/>
    <lineage>
        <taxon>Eukaryota</taxon>
        <taxon>Viridiplantae</taxon>
        <taxon>Streptophyta</taxon>
        <taxon>Embryophyta</taxon>
        <taxon>Tracheophyta</taxon>
        <taxon>Spermatophyta</taxon>
        <taxon>Magnoliopsida</taxon>
        <taxon>eudicotyledons</taxon>
        <taxon>Gunneridae</taxon>
        <taxon>Pentapetalae</taxon>
        <taxon>asterids</taxon>
        <taxon>lamiids</taxon>
        <taxon>Gentianales</taxon>
        <taxon>Rubiaceae</taxon>
        <taxon>Cinchonoideae</taxon>
        <taxon>Cinchoneae</taxon>
        <taxon>Cinchona</taxon>
    </lineage>
</organism>
<evidence type="ECO:0000256" key="11">
    <source>
        <dbReference type="ARBA" id="ARBA00049645"/>
    </source>
</evidence>
<keyword evidence="15" id="KW-1133">Transmembrane helix</keyword>
<evidence type="ECO:0000256" key="13">
    <source>
        <dbReference type="ARBA" id="ARBA00049744"/>
    </source>
</evidence>
<dbReference type="EMBL" id="JBJUIK010000002">
    <property type="protein sequence ID" value="KAL3536084.1"/>
    <property type="molecule type" value="Genomic_DNA"/>
</dbReference>
<dbReference type="PROSITE" id="PS51379">
    <property type="entry name" value="4FE4S_FER_2"/>
    <property type="match status" value="1"/>
</dbReference>
<comment type="caution">
    <text evidence="17">The sequence shown here is derived from an EMBL/GenBank/DDBJ whole genome shotgun (WGS) entry which is preliminary data.</text>
</comment>
<proteinExistence type="predicted"/>
<keyword evidence="9" id="KW-0413">Isomerase</keyword>
<keyword evidence="15" id="KW-0472">Membrane</keyword>
<evidence type="ECO:0000313" key="17">
    <source>
        <dbReference type="EMBL" id="KAL3536084.1"/>
    </source>
</evidence>
<dbReference type="InterPro" id="IPR000172">
    <property type="entry name" value="GMC_OxRdtase_N"/>
</dbReference>
<dbReference type="SUPFAM" id="SSF51905">
    <property type="entry name" value="FAD/NAD(P)-binding domain"/>
    <property type="match status" value="1"/>
</dbReference>
<name>A0ABD3AXW5_9GENT</name>
<evidence type="ECO:0000256" key="7">
    <source>
        <dbReference type="ARBA" id="ARBA00023166"/>
    </source>
</evidence>
<dbReference type="EC" id="5.3.3.1" evidence="10"/>
<keyword evidence="6" id="KW-0443">Lipid metabolism</keyword>
<dbReference type="AlphaFoldDB" id="A0ABD3AXW5"/>
<evidence type="ECO:0000256" key="10">
    <source>
        <dbReference type="ARBA" id="ARBA00038856"/>
    </source>
</evidence>
<evidence type="ECO:0000256" key="8">
    <source>
        <dbReference type="ARBA" id="ARBA00023221"/>
    </source>
</evidence>
<dbReference type="Pfam" id="PF00561">
    <property type="entry name" value="Abhydrolase_1"/>
    <property type="match status" value="1"/>
</dbReference>
<dbReference type="PROSITE" id="PS51257">
    <property type="entry name" value="PROKAR_LIPOPROTEIN"/>
    <property type="match status" value="1"/>
</dbReference>
<evidence type="ECO:0000256" key="6">
    <source>
        <dbReference type="ARBA" id="ARBA00023098"/>
    </source>
</evidence>
<comment type="pathway">
    <text evidence="11">Steroid metabolism; cholesterol degradation.</text>
</comment>
<dbReference type="InterPro" id="IPR017900">
    <property type="entry name" value="4Fe4S_Fe_S_CS"/>
</dbReference>
<dbReference type="PANTHER" id="PTHR47470">
    <property type="entry name" value="CHOLESTEROL OXIDASE"/>
    <property type="match status" value="1"/>
</dbReference>
<feature type="domain" description="4Fe-4S ferredoxin-type" evidence="16">
    <location>
        <begin position="192"/>
        <end position="221"/>
    </location>
</feature>
<evidence type="ECO:0000259" key="16">
    <source>
        <dbReference type="PROSITE" id="PS51379"/>
    </source>
</evidence>
<keyword evidence="3" id="KW-0285">Flavoprotein</keyword>
<evidence type="ECO:0000256" key="1">
    <source>
        <dbReference type="ARBA" id="ARBA00001974"/>
    </source>
</evidence>
<protein>
    <recommendedName>
        <fullName evidence="13">Cholesterol oxidase</fullName>
        <ecNumber evidence="12">1.1.3.6</ecNumber>
        <ecNumber evidence="10">5.3.3.1</ecNumber>
    </recommendedName>
    <alternativeName>
        <fullName evidence="14">Cholesterol isomerase</fullName>
    </alternativeName>
</protein>
<dbReference type="InterPro" id="IPR017896">
    <property type="entry name" value="4Fe4S_Fe-S-bd"/>
</dbReference>
<dbReference type="PANTHER" id="PTHR47470:SF1">
    <property type="entry name" value="FAD-DEPENDENT OXIDOREDUCTASE 2 FAD BINDING DOMAIN-CONTAINING PROTEIN"/>
    <property type="match status" value="1"/>
</dbReference>
<dbReference type="InterPro" id="IPR036188">
    <property type="entry name" value="FAD/NAD-bd_sf"/>
</dbReference>
<keyword evidence="7" id="KW-1207">Sterol metabolism</keyword>
<gene>
    <name evidence="17" type="ORF">ACH5RR_004545</name>
</gene>
<accession>A0ABD3AXW5</accession>
<evidence type="ECO:0000256" key="3">
    <source>
        <dbReference type="ARBA" id="ARBA00022630"/>
    </source>
</evidence>
<dbReference type="EC" id="1.1.3.6" evidence="12"/>
<dbReference type="InterPro" id="IPR007867">
    <property type="entry name" value="GMC_OxRtase_C"/>
</dbReference>
<evidence type="ECO:0000256" key="15">
    <source>
        <dbReference type="SAM" id="Phobius"/>
    </source>
</evidence>
<dbReference type="GO" id="GO:0004769">
    <property type="term" value="F:steroid Delta-isomerase activity"/>
    <property type="evidence" value="ECO:0007669"/>
    <property type="project" value="UniProtKB-EC"/>
</dbReference>
<dbReference type="GO" id="GO:0016787">
    <property type="term" value="F:hydrolase activity"/>
    <property type="evidence" value="ECO:0007669"/>
    <property type="project" value="UniProtKB-ARBA"/>
</dbReference>
<dbReference type="Gene3D" id="3.50.50.60">
    <property type="entry name" value="FAD/NAD(P)-binding domain"/>
    <property type="match status" value="2"/>
</dbReference>
<dbReference type="InterPro" id="IPR029058">
    <property type="entry name" value="AB_hydrolase_fold"/>
</dbReference>
<keyword evidence="18" id="KW-1185">Reference proteome</keyword>
<evidence type="ECO:0000256" key="14">
    <source>
        <dbReference type="ARBA" id="ARBA00049778"/>
    </source>
</evidence>
<dbReference type="Gene3D" id="3.30.410.10">
    <property type="entry name" value="Cholesterol Oxidase, domain 2"/>
    <property type="match status" value="1"/>
</dbReference>
<dbReference type="Proteomes" id="UP001630127">
    <property type="component" value="Unassembled WGS sequence"/>
</dbReference>